<name>A0ABV8FCU8_9ACTN</name>
<accession>A0ABV8FCU8</accession>
<evidence type="ECO:0000313" key="2">
    <source>
        <dbReference type="EMBL" id="MFC3986506.1"/>
    </source>
</evidence>
<organism evidence="2 3">
    <name type="scientific">Streptosporangium jomthongense</name>
    <dbReference type="NCBI Taxonomy" id="1193683"/>
    <lineage>
        <taxon>Bacteria</taxon>
        <taxon>Bacillati</taxon>
        <taxon>Actinomycetota</taxon>
        <taxon>Actinomycetes</taxon>
        <taxon>Streptosporangiales</taxon>
        <taxon>Streptosporangiaceae</taxon>
        <taxon>Streptosporangium</taxon>
    </lineage>
</organism>
<dbReference type="Proteomes" id="UP001595698">
    <property type="component" value="Unassembled WGS sequence"/>
</dbReference>
<feature type="region of interest" description="Disordered" evidence="1">
    <location>
        <begin position="100"/>
        <end position="206"/>
    </location>
</feature>
<protein>
    <submittedName>
        <fullName evidence="2">Uncharacterized protein</fullName>
    </submittedName>
</protein>
<proteinExistence type="predicted"/>
<dbReference type="EMBL" id="JBHSBC010000056">
    <property type="protein sequence ID" value="MFC3986506.1"/>
    <property type="molecule type" value="Genomic_DNA"/>
</dbReference>
<dbReference type="RefSeq" id="WP_386196801.1">
    <property type="nucleotide sequence ID" value="NZ_JBHSBC010000056.1"/>
</dbReference>
<feature type="compositionally biased region" description="Polar residues" evidence="1">
    <location>
        <begin position="148"/>
        <end position="157"/>
    </location>
</feature>
<reference evidence="3" key="1">
    <citation type="journal article" date="2019" name="Int. J. Syst. Evol. Microbiol.">
        <title>The Global Catalogue of Microorganisms (GCM) 10K type strain sequencing project: providing services to taxonomists for standard genome sequencing and annotation.</title>
        <authorList>
            <consortium name="The Broad Institute Genomics Platform"/>
            <consortium name="The Broad Institute Genome Sequencing Center for Infectious Disease"/>
            <person name="Wu L."/>
            <person name="Ma J."/>
        </authorList>
    </citation>
    <scope>NUCLEOTIDE SEQUENCE [LARGE SCALE GENOMIC DNA]</scope>
    <source>
        <strain evidence="3">TBRC 7912</strain>
    </source>
</reference>
<sequence>MARIRSIKPEFWSDRSVARVSRDARLLYIAMWNQADEHGRLHGDTRWIKGHCFPYEDDLDLADVDRLLDELVSGRKAQRYVVAGDPYVFLPNLAKHQRLESLKVPSRLPPPPEPDDDPPGHRANKSAPGPDESAPGSDIHNWGKPDSGASSQVNPVTQIGAEKSAQGADESETNRALQVAGSRWQAAGSSDTREAESPPLPHELPEPVRRLRRQLEDSRLVVRWDKLGNDLVAEVTVLVEIHGADRLVKAALAAYQPNKPPAFAQAWLAIWRALPSRTERLRAVTETCAVHILPFPCRSCAADRLAGEA</sequence>
<gene>
    <name evidence="2" type="ORF">ACFOYY_40685</name>
</gene>
<keyword evidence="3" id="KW-1185">Reference proteome</keyword>
<evidence type="ECO:0000313" key="3">
    <source>
        <dbReference type="Proteomes" id="UP001595698"/>
    </source>
</evidence>
<comment type="caution">
    <text evidence="2">The sequence shown here is derived from an EMBL/GenBank/DDBJ whole genome shotgun (WGS) entry which is preliminary data.</text>
</comment>
<evidence type="ECO:0000256" key="1">
    <source>
        <dbReference type="SAM" id="MobiDB-lite"/>
    </source>
</evidence>